<proteinExistence type="predicted"/>
<dbReference type="AlphaFoldDB" id="A0A9E6RB64"/>
<protein>
    <submittedName>
        <fullName evidence="2">DUF6101 family protein</fullName>
    </submittedName>
</protein>
<feature type="region of interest" description="Disordered" evidence="1">
    <location>
        <begin position="1"/>
        <end position="40"/>
    </location>
</feature>
<accession>A0A9E6RB64</accession>
<dbReference type="EMBL" id="CP081869">
    <property type="protein sequence ID" value="QZO01541.1"/>
    <property type="molecule type" value="Genomic_DNA"/>
</dbReference>
<dbReference type="Pfam" id="PF19596">
    <property type="entry name" value="DUF6101"/>
    <property type="match status" value="1"/>
</dbReference>
<sequence length="241" mass="26235">MGRQTEAGAKPRAGTGSAGRLDPKALPLRFSAPDAGADGGERRVTLEGARVVLDRTIGSISMRIAVPLSTFSGVAMRLAPGEKPECDRVEVVLAHRDRALDVPLAVEPHDGDAIAEWRSWGRALALPLLIEELDGVRRTPSARLGALEIGRPRPRRGKGLLKGRRTRFQAKRRTGKLTAETPVHQGERNHRAELRLSAHRPGGCETGLRQAWRRARAFAAQEPRSAAIRPMRAPALRPPAR</sequence>
<gene>
    <name evidence="2" type="ORF">K6K41_09000</name>
</gene>
<dbReference type="KEGG" id="cmet:K6K41_09000"/>
<keyword evidence="3" id="KW-1185">Reference proteome</keyword>
<reference evidence="2" key="1">
    <citation type="submission" date="2021-08" db="EMBL/GenBank/DDBJ databases">
        <authorList>
            <person name="Zhang H."/>
            <person name="Xu M."/>
            <person name="Yu Z."/>
            <person name="Yang L."/>
            <person name="Cai Y."/>
        </authorList>
    </citation>
    <scope>NUCLEOTIDE SEQUENCE</scope>
    <source>
        <strain evidence="2">CHL1</strain>
    </source>
</reference>
<evidence type="ECO:0000313" key="3">
    <source>
        <dbReference type="Proteomes" id="UP000825701"/>
    </source>
</evidence>
<dbReference type="InterPro" id="IPR046083">
    <property type="entry name" value="DUF6101"/>
</dbReference>
<name>A0A9E6RB64_9HYPH</name>
<dbReference type="Proteomes" id="UP000825701">
    <property type="component" value="Chromosome"/>
</dbReference>
<organism evidence="2 3">
    <name type="scientific">Chenggangzhangella methanolivorans</name>
    <dbReference type="NCBI Taxonomy" id="1437009"/>
    <lineage>
        <taxon>Bacteria</taxon>
        <taxon>Pseudomonadati</taxon>
        <taxon>Pseudomonadota</taxon>
        <taxon>Alphaproteobacteria</taxon>
        <taxon>Hyphomicrobiales</taxon>
        <taxon>Methylopilaceae</taxon>
        <taxon>Chenggangzhangella</taxon>
    </lineage>
</organism>
<evidence type="ECO:0000256" key="1">
    <source>
        <dbReference type="SAM" id="MobiDB-lite"/>
    </source>
</evidence>
<evidence type="ECO:0000313" key="2">
    <source>
        <dbReference type="EMBL" id="QZO01541.1"/>
    </source>
</evidence>